<keyword evidence="5" id="KW-1185">Reference proteome</keyword>
<dbReference type="EC" id="4.2.1.126" evidence="4"/>
<evidence type="ECO:0000256" key="1">
    <source>
        <dbReference type="ARBA" id="ARBA00023239"/>
    </source>
</evidence>
<evidence type="ECO:0000313" key="5">
    <source>
        <dbReference type="Proteomes" id="UP001477870"/>
    </source>
</evidence>
<dbReference type="InterPro" id="IPR001347">
    <property type="entry name" value="SIS_dom"/>
</dbReference>
<keyword evidence="1 4" id="KW-0456">Lyase</keyword>
<dbReference type="PANTHER" id="PTHR10088">
    <property type="entry name" value="GLUCOKINASE REGULATORY PROTEIN"/>
    <property type="match status" value="1"/>
</dbReference>
<reference evidence="4 5" key="1">
    <citation type="submission" date="2024-03" db="EMBL/GenBank/DDBJ databases">
        <title>Community enrichment and isolation of bacterial strains for fucoidan degradation.</title>
        <authorList>
            <person name="Sichert A."/>
        </authorList>
    </citation>
    <scope>NUCLEOTIDE SEQUENCE [LARGE SCALE GENOMIC DNA]</scope>
    <source>
        <strain evidence="4 5">AS62</strain>
    </source>
</reference>
<dbReference type="GO" id="GO:0016829">
    <property type="term" value="F:lyase activity"/>
    <property type="evidence" value="ECO:0007669"/>
    <property type="project" value="UniProtKB-KW"/>
</dbReference>
<dbReference type="InterPro" id="IPR040190">
    <property type="entry name" value="MURQ/GCKR"/>
</dbReference>
<dbReference type="Pfam" id="PF01380">
    <property type="entry name" value="SIS"/>
    <property type="match status" value="1"/>
</dbReference>
<organism evidence="4 5">
    <name type="scientific">Ahrensia kielensis</name>
    <dbReference type="NCBI Taxonomy" id="76980"/>
    <lineage>
        <taxon>Bacteria</taxon>
        <taxon>Pseudomonadati</taxon>
        <taxon>Pseudomonadota</taxon>
        <taxon>Alphaproteobacteria</taxon>
        <taxon>Hyphomicrobiales</taxon>
        <taxon>Ahrensiaceae</taxon>
        <taxon>Ahrensia</taxon>
    </lineage>
</organism>
<dbReference type="Proteomes" id="UP001477870">
    <property type="component" value="Unassembled WGS sequence"/>
</dbReference>
<dbReference type="NCBIfam" id="NF003915">
    <property type="entry name" value="PRK05441.1"/>
    <property type="match status" value="1"/>
</dbReference>
<comment type="caution">
    <text evidence="4">The sequence shown here is derived from an EMBL/GenBank/DDBJ whole genome shotgun (WGS) entry which is preliminary data.</text>
</comment>
<proteinExistence type="predicted"/>
<dbReference type="EMBL" id="JBBMQO010000003">
    <property type="protein sequence ID" value="MEM5501346.1"/>
    <property type="molecule type" value="Genomic_DNA"/>
</dbReference>
<name>A0ABU9T5D9_9HYPH</name>
<dbReference type="PROSITE" id="PS51464">
    <property type="entry name" value="SIS"/>
    <property type="match status" value="1"/>
</dbReference>
<gene>
    <name evidence="4" type="ORF">WNY59_07050</name>
</gene>
<dbReference type="PANTHER" id="PTHR10088:SF4">
    <property type="entry name" value="GLUCOKINASE REGULATORY PROTEIN"/>
    <property type="match status" value="1"/>
</dbReference>
<keyword evidence="2" id="KW-0119">Carbohydrate metabolism</keyword>
<dbReference type="CDD" id="cd05007">
    <property type="entry name" value="SIS_Etherase"/>
    <property type="match status" value="1"/>
</dbReference>
<dbReference type="InterPro" id="IPR005488">
    <property type="entry name" value="Etherase_MurQ"/>
</dbReference>
<evidence type="ECO:0000259" key="3">
    <source>
        <dbReference type="PROSITE" id="PS51464"/>
    </source>
</evidence>
<dbReference type="Gene3D" id="1.10.8.1080">
    <property type="match status" value="1"/>
</dbReference>
<dbReference type="InterPro" id="IPR046348">
    <property type="entry name" value="SIS_dom_sf"/>
</dbReference>
<dbReference type="Gene3D" id="3.40.50.10490">
    <property type="entry name" value="Glucose-6-phosphate isomerase like protein, domain 1"/>
    <property type="match status" value="1"/>
</dbReference>
<evidence type="ECO:0000256" key="2">
    <source>
        <dbReference type="ARBA" id="ARBA00023277"/>
    </source>
</evidence>
<dbReference type="SUPFAM" id="SSF53697">
    <property type="entry name" value="SIS domain"/>
    <property type="match status" value="1"/>
</dbReference>
<evidence type="ECO:0000313" key="4">
    <source>
        <dbReference type="EMBL" id="MEM5501346.1"/>
    </source>
</evidence>
<feature type="domain" description="SIS" evidence="3">
    <location>
        <begin position="53"/>
        <end position="216"/>
    </location>
</feature>
<accession>A0ABU9T5D9</accession>
<dbReference type="RefSeq" id="WP_342847865.1">
    <property type="nucleotide sequence ID" value="NZ_JBBMQO010000003.1"/>
</dbReference>
<sequence>MLKAKTELKSKLAQGIDTLDATQALAALLDGQLAAVQSLRSCSPAITKAAMAAASSIQSGGSLCYVGAGSSGLMALSDSLELTGTFGVPMSQIKILFAGAPDTLVDMRGGAEDDTDLAISDVKGANLKAGDCAILVSASGNTPYTVAAQQELKKLGITTIAIANNNPSALLNNADIAIHLDTPPEIIAGSTRLGAGTAQKIALNMVSTLMGIELGHIHDGLMVNLKADNAKLVERSLSMVKDIAQCDLSTAKNMLQQAKGNVKLAVLLAAGAQNEHAAERMLIEHGGVLRRCLEEIRSDENINA</sequence>
<protein>
    <submittedName>
        <fullName evidence="4">N-acetylmuramic acid 6-phosphate etherase</fullName>
        <ecNumber evidence="4">4.2.1.126</ecNumber>
    </submittedName>
</protein>